<dbReference type="PROSITE" id="PS00151">
    <property type="entry name" value="ACYLPHOSPHATASE_2"/>
    <property type="match status" value="1"/>
</dbReference>
<dbReference type="PROSITE" id="PS51160">
    <property type="entry name" value="ACYLPHOSPHATASE_3"/>
    <property type="match status" value="1"/>
</dbReference>
<gene>
    <name evidence="8" type="primary">acyP</name>
    <name evidence="8" type="ORF">Pla133_45490</name>
</gene>
<feature type="active site" evidence="4">
    <location>
        <position position="33"/>
    </location>
</feature>
<evidence type="ECO:0000256" key="3">
    <source>
        <dbReference type="ARBA" id="ARBA00047645"/>
    </source>
</evidence>
<dbReference type="PANTHER" id="PTHR47268:SF4">
    <property type="entry name" value="ACYLPHOSPHATASE"/>
    <property type="match status" value="1"/>
</dbReference>
<evidence type="ECO:0000256" key="5">
    <source>
        <dbReference type="RuleBase" id="RU000553"/>
    </source>
</evidence>
<dbReference type="InterPro" id="IPR020456">
    <property type="entry name" value="Acylphosphatase"/>
</dbReference>
<dbReference type="InterPro" id="IPR036046">
    <property type="entry name" value="Acylphosphatase-like_dom_sf"/>
</dbReference>
<keyword evidence="9" id="KW-1185">Reference proteome</keyword>
<dbReference type="InterPro" id="IPR001792">
    <property type="entry name" value="Acylphosphatase-like_dom"/>
</dbReference>
<dbReference type="Pfam" id="PF00708">
    <property type="entry name" value="Acylphosphatase"/>
    <property type="match status" value="1"/>
</dbReference>
<dbReference type="PRINTS" id="PR00112">
    <property type="entry name" value="ACYLPHPHTASE"/>
</dbReference>
<keyword evidence="4 5" id="KW-0378">Hydrolase</keyword>
<accession>A0A518BR25</accession>
<evidence type="ECO:0000313" key="8">
    <source>
        <dbReference type="EMBL" id="QDU69429.1"/>
    </source>
</evidence>
<dbReference type="InterPro" id="IPR017968">
    <property type="entry name" value="Acylphosphatase_CS"/>
</dbReference>
<dbReference type="PROSITE" id="PS00150">
    <property type="entry name" value="ACYLPHOSPHATASE_1"/>
    <property type="match status" value="1"/>
</dbReference>
<evidence type="ECO:0000259" key="7">
    <source>
        <dbReference type="PROSITE" id="PS51160"/>
    </source>
</evidence>
<comment type="catalytic activity">
    <reaction evidence="3 4 5">
        <text>an acyl phosphate + H2O = a carboxylate + phosphate + H(+)</text>
        <dbReference type="Rhea" id="RHEA:14965"/>
        <dbReference type="ChEBI" id="CHEBI:15377"/>
        <dbReference type="ChEBI" id="CHEBI:15378"/>
        <dbReference type="ChEBI" id="CHEBI:29067"/>
        <dbReference type="ChEBI" id="CHEBI:43474"/>
        <dbReference type="ChEBI" id="CHEBI:59918"/>
        <dbReference type="EC" id="3.6.1.7"/>
    </reaction>
</comment>
<organism evidence="8 9">
    <name type="scientific">Engelhardtia mirabilis</name>
    <dbReference type="NCBI Taxonomy" id="2528011"/>
    <lineage>
        <taxon>Bacteria</taxon>
        <taxon>Pseudomonadati</taxon>
        <taxon>Planctomycetota</taxon>
        <taxon>Planctomycetia</taxon>
        <taxon>Planctomycetia incertae sedis</taxon>
        <taxon>Engelhardtia</taxon>
    </lineage>
</organism>
<proteinExistence type="inferred from homology"/>
<evidence type="ECO:0000256" key="4">
    <source>
        <dbReference type="PROSITE-ProRule" id="PRU00520"/>
    </source>
</evidence>
<evidence type="ECO:0000313" key="9">
    <source>
        <dbReference type="Proteomes" id="UP000316921"/>
    </source>
</evidence>
<evidence type="ECO:0000256" key="1">
    <source>
        <dbReference type="ARBA" id="ARBA00005614"/>
    </source>
</evidence>
<reference evidence="8 9" key="1">
    <citation type="submission" date="2019-02" db="EMBL/GenBank/DDBJ databases">
        <title>Deep-cultivation of Planctomycetes and their phenomic and genomic characterization uncovers novel biology.</title>
        <authorList>
            <person name="Wiegand S."/>
            <person name="Jogler M."/>
            <person name="Boedeker C."/>
            <person name="Pinto D."/>
            <person name="Vollmers J."/>
            <person name="Rivas-Marin E."/>
            <person name="Kohn T."/>
            <person name="Peeters S.H."/>
            <person name="Heuer A."/>
            <person name="Rast P."/>
            <person name="Oberbeckmann S."/>
            <person name="Bunk B."/>
            <person name="Jeske O."/>
            <person name="Meyerdierks A."/>
            <person name="Storesund J.E."/>
            <person name="Kallscheuer N."/>
            <person name="Luecker S."/>
            <person name="Lage O.M."/>
            <person name="Pohl T."/>
            <person name="Merkel B.J."/>
            <person name="Hornburger P."/>
            <person name="Mueller R.-W."/>
            <person name="Bruemmer F."/>
            <person name="Labrenz M."/>
            <person name="Spormann A.M."/>
            <person name="Op den Camp H."/>
            <person name="Overmann J."/>
            <person name="Amann R."/>
            <person name="Jetten M.S.M."/>
            <person name="Mascher T."/>
            <person name="Medema M.H."/>
            <person name="Devos D.P."/>
            <person name="Kaster A.-K."/>
            <person name="Ovreas L."/>
            <person name="Rohde M."/>
            <person name="Galperin M.Y."/>
            <person name="Jogler C."/>
        </authorList>
    </citation>
    <scope>NUCLEOTIDE SEQUENCE [LARGE SCALE GENOMIC DNA]</scope>
    <source>
        <strain evidence="8 9">Pla133</strain>
    </source>
</reference>
<dbReference type="EMBL" id="CP036287">
    <property type="protein sequence ID" value="QDU69429.1"/>
    <property type="molecule type" value="Genomic_DNA"/>
</dbReference>
<sequence>MNEGSQGSGPSAGGATVCCRVLVSGRVQGVGFRWSTARAAKGRGVRGWVRNLIDGRVEAHLEGEPQALDSMLAWLAKGPPSARVDALERFDAEPLGAEGFEQRRDGGR</sequence>
<dbReference type="Proteomes" id="UP000316921">
    <property type="component" value="Chromosome"/>
</dbReference>
<dbReference type="AlphaFoldDB" id="A0A518BR25"/>
<dbReference type="EC" id="3.6.1.7" evidence="2 4"/>
<dbReference type="Gene3D" id="3.30.70.100">
    <property type="match status" value="1"/>
</dbReference>
<evidence type="ECO:0000256" key="6">
    <source>
        <dbReference type="RuleBase" id="RU004168"/>
    </source>
</evidence>
<dbReference type="SUPFAM" id="SSF54975">
    <property type="entry name" value="Acylphosphatase/BLUF domain-like"/>
    <property type="match status" value="1"/>
</dbReference>
<protein>
    <recommendedName>
        <fullName evidence="2 4">Acylphosphatase</fullName>
        <ecNumber evidence="2 4">3.6.1.7</ecNumber>
    </recommendedName>
</protein>
<comment type="similarity">
    <text evidence="1 6">Belongs to the acylphosphatase family.</text>
</comment>
<evidence type="ECO:0000256" key="2">
    <source>
        <dbReference type="ARBA" id="ARBA00012150"/>
    </source>
</evidence>
<dbReference type="GO" id="GO:0003998">
    <property type="term" value="F:acylphosphatase activity"/>
    <property type="evidence" value="ECO:0007669"/>
    <property type="project" value="UniProtKB-EC"/>
</dbReference>
<name>A0A518BR25_9BACT</name>
<dbReference type="PANTHER" id="PTHR47268">
    <property type="entry name" value="ACYLPHOSPHATASE"/>
    <property type="match status" value="1"/>
</dbReference>
<dbReference type="KEGG" id="pbap:Pla133_45490"/>
<feature type="active site" evidence="4">
    <location>
        <position position="51"/>
    </location>
</feature>
<feature type="domain" description="Acylphosphatase-like" evidence="7">
    <location>
        <begin position="18"/>
        <end position="104"/>
    </location>
</feature>